<evidence type="ECO:0000313" key="2">
    <source>
        <dbReference type="EMBL" id="SON48357.1"/>
    </source>
</evidence>
<dbReference type="Pfam" id="PF05618">
    <property type="entry name" value="Zn_protease"/>
    <property type="match status" value="1"/>
</dbReference>
<accession>A0A2N8Z8Y8</accession>
<dbReference type="AlphaFoldDB" id="A0A2N8Z8Y8"/>
<protein>
    <recommendedName>
        <fullName evidence="1">Retropepsin-like aspartic endopeptidase domain-containing protein</fullName>
    </recommendedName>
</protein>
<dbReference type="SUPFAM" id="SSF50630">
    <property type="entry name" value="Acid proteases"/>
    <property type="match status" value="1"/>
</dbReference>
<evidence type="ECO:0000259" key="1">
    <source>
        <dbReference type="Pfam" id="PF05618"/>
    </source>
</evidence>
<feature type="domain" description="Retropepsin-like aspartic endopeptidase" evidence="1">
    <location>
        <begin position="12"/>
        <end position="68"/>
    </location>
</feature>
<evidence type="ECO:0000313" key="3">
    <source>
        <dbReference type="Proteomes" id="UP000235828"/>
    </source>
</evidence>
<dbReference type="InterPro" id="IPR008503">
    <property type="entry name" value="Asp_endopeptidase"/>
</dbReference>
<dbReference type="EMBL" id="LT960611">
    <property type="protein sequence ID" value="SON48357.1"/>
    <property type="molecule type" value="Genomic_DNA"/>
</dbReference>
<gene>
    <name evidence="2" type="ORF">VTAP4600_A0378</name>
</gene>
<dbReference type="Gene3D" id="2.40.70.10">
    <property type="entry name" value="Acid Proteases"/>
    <property type="match status" value="1"/>
</dbReference>
<dbReference type="InterPro" id="IPR021109">
    <property type="entry name" value="Peptidase_aspartic_dom_sf"/>
</dbReference>
<reference evidence="2 3" key="1">
    <citation type="submission" date="2017-10" db="EMBL/GenBank/DDBJ databases">
        <authorList>
            <person name="Banno H."/>
            <person name="Chua N.-H."/>
        </authorList>
    </citation>
    <scope>NUCLEOTIDE SEQUENCE [LARGE SCALE GENOMIC DNA]</scope>
    <source>
        <strain evidence="2">Vibrio tapetis CECT4600</strain>
    </source>
</reference>
<dbReference type="Proteomes" id="UP000235828">
    <property type="component" value="Chromosome A"/>
</dbReference>
<name>A0A2N8Z8Y8_9VIBR</name>
<dbReference type="PANTHER" id="PTHR38037:SF1">
    <property type="entry name" value="ATP-DEPENDENT ZINC PROTEASE DOMAIN-CONTAINING PROTEIN-RELATED"/>
    <property type="match status" value="1"/>
</dbReference>
<sequence>MLISALCVTQAATKKKRYVILTELNMAGESWPIEVTLTNRENMVFRMLLGRTAMHDRIIVDPTESFLLQPEEKE</sequence>
<keyword evidence="3" id="KW-1185">Reference proteome</keyword>
<dbReference type="PANTHER" id="PTHR38037">
    <property type="entry name" value="ZN_PROTEASE DOMAIN-CONTAINING PROTEIN"/>
    <property type="match status" value="1"/>
</dbReference>
<proteinExistence type="predicted"/>
<dbReference type="KEGG" id="vta:A0378"/>
<organism evidence="2 3">
    <name type="scientific">Vibrio tapetis subsp. tapetis</name>
    <dbReference type="NCBI Taxonomy" id="1671868"/>
    <lineage>
        <taxon>Bacteria</taxon>
        <taxon>Pseudomonadati</taxon>
        <taxon>Pseudomonadota</taxon>
        <taxon>Gammaproteobacteria</taxon>
        <taxon>Vibrionales</taxon>
        <taxon>Vibrionaceae</taxon>
        <taxon>Vibrio</taxon>
    </lineage>
</organism>